<keyword evidence="2 4" id="KW-1133">Transmembrane helix</keyword>
<evidence type="ECO:0000313" key="5">
    <source>
        <dbReference type="EMBL" id="ERL47417.1"/>
    </source>
</evidence>
<keyword evidence="3 4" id="KW-0472">Membrane</keyword>
<dbReference type="RefSeq" id="WP_021776435.1">
    <property type="nucleotide sequence ID" value="NZ_AWXE01000001.1"/>
</dbReference>
<sequence length="373" mass="39803">MSSTRVLLPAIITSGMVGYQCLISMPLMVGALVDYRGFTVGTVGIVGTLELLGMAVATICISQFIHKIDTARLGLVCAVILSGMQIMSGLNFFPQTFYLERATTGLAAGIQTGIMALIIARSSSPERLTALAILGVAFFGGILNIIMPHIIAQAGAGGGYLSLAGITALCLPGYFFFPPRLDDTERNQTPFRAKFLILAGFAFIFGVASSGMWAFTERMGVAIGMNVTDVGYLLGIGTFFGLVGAGIAAVIGDKFGSAFPIIIATSVLTLGGFAIPQVSYVPFFIALFLIFRFAQNFNDPFVVGLVARHDQQGSLIALNTGFGLLGSAFGPLTAGLMVGDDQNYEKLGWLYFIFTSFAFFLFYNFIKYIKKIN</sequence>
<organism evidence="5 6">
    <name type="scientific">Candidatus Micropelagius thuwalensis</name>
    <dbReference type="NCBI Taxonomy" id="1397666"/>
    <lineage>
        <taxon>Bacteria</taxon>
        <taxon>Pseudomonadati</taxon>
        <taxon>Pseudomonadota</taxon>
        <taxon>Alphaproteobacteria</taxon>
        <taxon>PS1 clade</taxon>
        <taxon>Candidatus Micropelagius</taxon>
    </lineage>
</organism>
<evidence type="ECO:0000313" key="6">
    <source>
        <dbReference type="Proteomes" id="UP000016762"/>
    </source>
</evidence>
<dbReference type="GO" id="GO:0022857">
    <property type="term" value="F:transmembrane transporter activity"/>
    <property type="evidence" value="ECO:0007669"/>
    <property type="project" value="InterPro"/>
</dbReference>
<dbReference type="SUPFAM" id="SSF103473">
    <property type="entry name" value="MFS general substrate transporter"/>
    <property type="match status" value="1"/>
</dbReference>
<evidence type="ECO:0000256" key="2">
    <source>
        <dbReference type="ARBA" id="ARBA00022989"/>
    </source>
</evidence>
<feature type="transmembrane region" description="Helical" evidence="4">
    <location>
        <begin position="195"/>
        <end position="215"/>
    </location>
</feature>
<accession>U2XQL7</accession>
<dbReference type="InterPro" id="IPR036259">
    <property type="entry name" value="MFS_trans_sf"/>
</dbReference>
<feature type="transmembrane region" description="Helical" evidence="4">
    <location>
        <begin position="131"/>
        <end position="151"/>
    </location>
</feature>
<dbReference type="GO" id="GO:0003977">
    <property type="term" value="F:UDP-N-acetylglucosamine diphosphorylase activity"/>
    <property type="evidence" value="ECO:0007669"/>
    <property type="project" value="UniProtKB-EC"/>
</dbReference>
<feature type="transmembrane region" description="Helical" evidence="4">
    <location>
        <begin position="38"/>
        <end position="61"/>
    </location>
</feature>
<name>U2XQL7_9PROT</name>
<feature type="transmembrane region" description="Helical" evidence="4">
    <location>
        <begin position="7"/>
        <end position="32"/>
    </location>
</feature>
<feature type="transmembrane region" description="Helical" evidence="4">
    <location>
        <begin position="281"/>
        <end position="303"/>
    </location>
</feature>
<keyword evidence="5" id="KW-0808">Transferase</keyword>
<comment type="caution">
    <text evidence="5">The sequence shown here is derived from an EMBL/GenBank/DDBJ whole genome shotgun (WGS) entry which is preliminary data.</text>
</comment>
<feature type="transmembrane region" description="Helical" evidence="4">
    <location>
        <begin position="315"/>
        <end position="337"/>
    </location>
</feature>
<dbReference type="OrthoDB" id="5995417at2"/>
<dbReference type="Proteomes" id="UP000016762">
    <property type="component" value="Unassembled WGS sequence"/>
</dbReference>
<proteinExistence type="predicted"/>
<evidence type="ECO:0000256" key="1">
    <source>
        <dbReference type="ARBA" id="ARBA00022692"/>
    </source>
</evidence>
<keyword evidence="1 4" id="KW-0812">Transmembrane</keyword>
<feature type="transmembrane region" description="Helical" evidence="4">
    <location>
        <begin position="157"/>
        <end position="175"/>
    </location>
</feature>
<dbReference type="InterPro" id="IPR011701">
    <property type="entry name" value="MFS"/>
</dbReference>
<dbReference type="Gene3D" id="1.20.1250.20">
    <property type="entry name" value="MFS general substrate transporter like domains"/>
    <property type="match status" value="2"/>
</dbReference>
<protein>
    <submittedName>
        <fullName evidence="5">Bifunctional protein GlmU Includes UDP-N-acetylglucosamine pyrophosphorylase</fullName>
        <ecNumber evidence="5">2.7.7.23</ecNumber>
    </submittedName>
</protein>
<dbReference type="STRING" id="1397666.RS24_00356"/>
<dbReference type="EC" id="2.7.7.23" evidence="5"/>
<keyword evidence="5" id="KW-0548">Nucleotidyltransferase</keyword>
<keyword evidence="6" id="KW-1185">Reference proteome</keyword>
<gene>
    <name evidence="5" type="primary">glmU</name>
    <name evidence="5" type="ORF">RS24_00356</name>
</gene>
<feature type="transmembrane region" description="Helical" evidence="4">
    <location>
        <begin position="349"/>
        <end position="366"/>
    </location>
</feature>
<dbReference type="Pfam" id="PF07690">
    <property type="entry name" value="MFS_1"/>
    <property type="match status" value="1"/>
</dbReference>
<evidence type="ECO:0000256" key="4">
    <source>
        <dbReference type="SAM" id="Phobius"/>
    </source>
</evidence>
<feature type="transmembrane region" description="Helical" evidence="4">
    <location>
        <begin position="73"/>
        <end position="93"/>
    </location>
</feature>
<dbReference type="AlphaFoldDB" id="U2XQL7"/>
<dbReference type="EMBL" id="AWXE01000001">
    <property type="protein sequence ID" value="ERL47417.1"/>
    <property type="molecule type" value="Genomic_DNA"/>
</dbReference>
<evidence type="ECO:0000256" key="3">
    <source>
        <dbReference type="ARBA" id="ARBA00023136"/>
    </source>
</evidence>
<feature type="transmembrane region" description="Helical" evidence="4">
    <location>
        <begin position="230"/>
        <end position="251"/>
    </location>
</feature>
<reference evidence="5 6" key="1">
    <citation type="journal article" date="2014" name="FEMS Microbiol. Ecol.">
        <title>Genomic differentiation among two strains of the PS1 clade isolated from geographically separated marine habitats.</title>
        <authorList>
            <person name="Jimenez-Infante F."/>
            <person name="Ngugi D.K."/>
            <person name="Alam I."/>
            <person name="Rashid M."/>
            <person name="Baalawi W."/>
            <person name="Kamau A.A."/>
            <person name="Bajic V.B."/>
            <person name="Stingl U."/>
        </authorList>
    </citation>
    <scope>NUCLEOTIDE SEQUENCE [LARGE SCALE GENOMIC DNA]</scope>
    <source>
        <strain evidence="5 6">RS24</strain>
    </source>
</reference>
<dbReference type="eggNOG" id="COG2814">
    <property type="taxonomic scope" value="Bacteria"/>
</dbReference>